<feature type="region of interest" description="Disordered" evidence="5">
    <location>
        <begin position="1"/>
        <end position="24"/>
    </location>
</feature>
<dbReference type="NCBIfam" id="TIGR01649">
    <property type="entry name" value="hnRNP-L_PTB"/>
    <property type="match status" value="1"/>
</dbReference>
<dbReference type="InterPro" id="IPR006536">
    <property type="entry name" value="HnRNP-L/PTB"/>
</dbReference>
<dbReference type="GO" id="GO:0005634">
    <property type="term" value="C:nucleus"/>
    <property type="evidence" value="ECO:0007669"/>
    <property type="project" value="InterPro"/>
</dbReference>
<keyword evidence="1" id="KW-0597">Phosphoprotein</keyword>
<dbReference type="SMART" id="SM00360">
    <property type="entry name" value="RRM"/>
    <property type="match status" value="4"/>
</dbReference>
<dbReference type="PANTHER" id="PTHR15592">
    <property type="entry name" value="MATRIN 3/NUCLEAR PROTEIN 220-RELATED"/>
    <property type="match status" value="1"/>
</dbReference>
<evidence type="ECO:0000313" key="8">
    <source>
        <dbReference type="Proteomes" id="UP000694567"/>
    </source>
</evidence>
<dbReference type="InterPro" id="IPR012677">
    <property type="entry name" value="Nucleotide-bd_a/b_plait_sf"/>
</dbReference>
<feature type="domain" description="RRM" evidence="6">
    <location>
        <begin position="285"/>
        <end position="374"/>
    </location>
</feature>
<dbReference type="Pfam" id="PF11835">
    <property type="entry name" value="RRM_8"/>
    <property type="match status" value="1"/>
</dbReference>
<evidence type="ECO:0000256" key="4">
    <source>
        <dbReference type="PROSITE-ProRule" id="PRU00176"/>
    </source>
</evidence>
<dbReference type="Gene3D" id="3.30.70.330">
    <property type="match status" value="4"/>
</dbReference>
<protein>
    <submittedName>
        <fullName evidence="7">Polypyrimidine tract binding protein 3</fullName>
    </submittedName>
</protein>
<name>A0A8C0FQU7_BUBBB</name>
<evidence type="ECO:0000256" key="2">
    <source>
        <dbReference type="ARBA" id="ARBA00022737"/>
    </source>
</evidence>
<dbReference type="PROSITE" id="PS50102">
    <property type="entry name" value="RRM"/>
    <property type="match status" value="2"/>
</dbReference>
<dbReference type="SUPFAM" id="SSF54928">
    <property type="entry name" value="RNA-binding domain, RBD"/>
    <property type="match status" value="3"/>
</dbReference>
<evidence type="ECO:0000256" key="1">
    <source>
        <dbReference type="ARBA" id="ARBA00022553"/>
    </source>
</evidence>
<dbReference type="Pfam" id="PF13893">
    <property type="entry name" value="RRM_5"/>
    <property type="match status" value="1"/>
</dbReference>
<organism evidence="7 8">
    <name type="scientific">Bubo bubo</name>
    <name type="common">Eurasian eagle-owl</name>
    <name type="synonym">Strix bubo</name>
    <dbReference type="NCBI Taxonomy" id="30461"/>
    <lineage>
        <taxon>Eukaryota</taxon>
        <taxon>Metazoa</taxon>
        <taxon>Chordata</taxon>
        <taxon>Craniata</taxon>
        <taxon>Vertebrata</taxon>
        <taxon>Euteleostomi</taxon>
        <taxon>Archelosauria</taxon>
        <taxon>Archosauria</taxon>
        <taxon>Dinosauria</taxon>
        <taxon>Saurischia</taxon>
        <taxon>Theropoda</taxon>
        <taxon>Coelurosauria</taxon>
        <taxon>Aves</taxon>
        <taxon>Neognathae</taxon>
        <taxon>Neoaves</taxon>
        <taxon>Telluraves</taxon>
        <taxon>Strigiformes</taxon>
        <taxon>Strigidae</taxon>
        <taxon>Bubo</taxon>
    </lineage>
</organism>
<dbReference type="GO" id="GO:0003723">
    <property type="term" value="F:RNA binding"/>
    <property type="evidence" value="ECO:0007669"/>
    <property type="project" value="UniProtKB-UniRule"/>
</dbReference>
<dbReference type="InterPro" id="IPR035979">
    <property type="entry name" value="RBD_domain_sf"/>
</dbReference>
<keyword evidence="8" id="KW-1185">Reference proteome</keyword>
<evidence type="ECO:0000259" key="6">
    <source>
        <dbReference type="PROSITE" id="PS50102"/>
    </source>
</evidence>
<dbReference type="InterPro" id="IPR000504">
    <property type="entry name" value="RRM_dom"/>
</dbReference>
<dbReference type="GO" id="GO:0006397">
    <property type="term" value="P:mRNA processing"/>
    <property type="evidence" value="ECO:0007669"/>
    <property type="project" value="InterPro"/>
</dbReference>
<feature type="domain" description="RRM" evidence="6">
    <location>
        <begin position="147"/>
        <end position="223"/>
    </location>
</feature>
<accession>A0A8C0FQU7</accession>
<keyword evidence="3 4" id="KW-0694">RNA-binding</keyword>
<dbReference type="AlphaFoldDB" id="A0A8C0FQU7"/>
<dbReference type="Proteomes" id="UP000694567">
    <property type="component" value="Unplaced"/>
</dbReference>
<evidence type="ECO:0000256" key="5">
    <source>
        <dbReference type="SAM" id="MobiDB-lite"/>
    </source>
</evidence>
<sequence length="494" mass="55282">MNAVSSSNYNGDEKKKSEGDRPPSRVLHLYQVPADATAEEIISLGLPFGKVTNILILKERSQALLEMDSEEAAVNMVAYYGPTVPHLCSHPVHIQFSHYRELKTDHLSDQTEDQAALQAVNAGVSGNLADTNVVAEGGLVPSHSSVLRIIIEKVFYAVTLDMLYQIFSKFGSVLKIIIFIKNNKFQALLEYDHPRNAYYAKMYLDGRSIYAACCTLHIEFSKLARLTVKYNNNKSRDFTRFDLPSGDGQLFLQAAAFGTQNTTFPPYAGAAVLTPAMGYPQGAGKFLFSKNVVKQYTNALLHTSILTNLFNEVIILCNTNVRLYGDVHRVKIMYRNKESALVQMADAVQALLAINYLNGQVIYGRAIFVTFSKHTMVELLRKGQEDHGLTKDYSDSPLHRFKQPGSRNFLNICPPSATLHLSNLLPSVNADELKKLFAETGYTVKAFKFFPNDCRMALIQLDSVEEGIHAVMELHNHDLGENHSLWISFSKFRI</sequence>
<keyword evidence="2" id="KW-0677">Repeat</keyword>
<reference evidence="7" key="1">
    <citation type="submission" date="2025-08" db="UniProtKB">
        <authorList>
            <consortium name="Ensembl"/>
        </authorList>
    </citation>
    <scope>IDENTIFICATION</scope>
</reference>
<evidence type="ECO:0000313" key="7">
    <source>
        <dbReference type="Ensembl" id="ENSBOBP00000021529.1"/>
    </source>
</evidence>
<dbReference type="InterPro" id="IPR021790">
    <property type="entry name" value="PTBP1-like_RRM2"/>
</dbReference>
<proteinExistence type="predicted"/>
<feature type="compositionally biased region" description="Polar residues" evidence="5">
    <location>
        <begin position="1"/>
        <end position="10"/>
    </location>
</feature>
<feature type="compositionally biased region" description="Basic and acidic residues" evidence="5">
    <location>
        <begin position="11"/>
        <end position="23"/>
    </location>
</feature>
<reference evidence="7" key="2">
    <citation type="submission" date="2025-09" db="UniProtKB">
        <authorList>
            <consortium name="Ensembl"/>
        </authorList>
    </citation>
    <scope>IDENTIFICATION</scope>
</reference>
<dbReference type="Ensembl" id="ENSBOBT00000022016.1">
    <property type="protein sequence ID" value="ENSBOBP00000021529.1"/>
    <property type="gene ID" value="ENSBOBG00000013062.1"/>
</dbReference>
<evidence type="ECO:0000256" key="3">
    <source>
        <dbReference type="ARBA" id="ARBA00022884"/>
    </source>
</evidence>